<gene>
    <name evidence="1" type="ORF">DS909_02625</name>
</gene>
<reference evidence="1 2" key="1">
    <citation type="submission" date="2018-07" db="EMBL/GenBank/DDBJ databases">
        <title>Modular assembly of carbohydrate-degrading microbial communities in the ocean.</title>
        <authorList>
            <person name="Enke T.N."/>
            <person name="Datta M.S."/>
            <person name="Schwartzman J.A."/>
            <person name="Cermak N."/>
            <person name="Schmitz D.A."/>
            <person name="Barrere J."/>
            <person name="Cordero O.X."/>
        </authorList>
    </citation>
    <scope>NUCLEOTIDE SEQUENCE [LARGE SCALE GENOMIC DNA]</scope>
    <source>
        <strain evidence="1 2">C3M10</strain>
    </source>
</reference>
<comment type="caution">
    <text evidence="1">The sequence shown here is derived from an EMBL/GenBank/DDBJ whole genome shotgun (WGS) entry which is preliminary data.</text>
</comment>
<name>A0A366X8P3_9RHOB</name>
<organism evidence="1 2">
    <name type="scientific">Phaeobacter gallaeciensis</name>
    <dbReference type="NCBI Taxonomy" id="60890"/>
    <lineage>
        <taxon>Bacteria</taxon>
        <taxon>Pseudomonadati</taxon>
        <taxon>Pseudomonadota</taxon>
        <taxon>Alphaproteobacteria</taxon>
        <taxon>Rhodobacterales</taxon>
        <taxon>Roseobacteraceae</taxon>
        <taxon>Phaeobacter</taxon>
    </lineage>
</organism>
<protein>
    <submittedName>
        <fullName evidence="1">Uncharacterized protein</fullName>
    </submittedName>
</protein>
<accession>A0A366X8P3</accession>
<evidence type="ECO:0000313" key="1">
    <source>
        <dbReference type="EMBL" id="RBW61621.1"/>
    </source>
</evidence>
<dbReference type="Proteomes" id="UP000252706">
    <property type="component" value="Unassembled WGS sequence"/>
</dbReference>
<dbReference type="AlphaFoldDB" id="A0A366X8P3"/>
<dbReference type="EMBL" id="QOCE01000005">
    <property type="protein sequence ID" value="RBW61621.1"/>
    <property type="molecule type" value="Genomic_DNA"/>
</dbReference>
<proteinExistence type="predicted"/>
<sequence>MGRHELGQFCVNFQAVFIQFAPIFRDNPVKAGGIVLKLCKNRKRLRALTLGINAAAVLVFAF</sequence>
<evidence type="ECO:0000313" key="2">
    <source>
        <dbReference type="Proteomes" id="UP000252706"/>
    </source>
</evidence>